<dbReference type="InterPro" id="IPR010982">
    <property type="entry name" value="Lambda_DNA-bd_dom_sf"/>
</dbReference>
<dbReference type="RefSeq" id="WP_089373885.1">
    <property type="nucleotide sequence ID" value="NZ_BMEP01000011.1"/>
</dbReference>
<keyword evidence="4 5" id="KW-0472">Membrane</keyword>
<dbReference type="Proteomes" id="UP000198379">
    <property type="component" value="Unassembled WGS sequence"/>
</dbReference>
<sequence length="588" mass="67689">METSSIGKNLIYQRKRKGYTQEQLSEETKVTVRTIQRIEKGDVTPHLKTIKLLADALQIEVDDLVVLENPKEEDIQKKWLILLHSTPFLGFIIPLSNILFPLFLWIHKREDNSIYDTHGRKIINFQISMSILYLLSLITLVTIEKWGFFFFIAVIPFSMLIMLINIVKVTNTLTCFYPLAFPFIRKKKKSKSFAAPSLIIIGLLLFTSCNHTSVTSVERLDGTHISKDSLTHKINNLIKDAEVHGLAVTVFNDKSPVYQQTFGYKNVPKQLVLTDSTNIYGASLSKAVFGVLVMKLVENNVIDLDTPLESYLPKKIYEYEPLTRWHDNYTDLKTDSLYHKITARMCLAHTSGFNNWRFFESDRKLRVNFEPGSQYFYSGEGLVYLQVVLEKLTNKSLEELAQEFIFKPLEMHNTSYQWQPQFEKDFAHGHNIKGETYGKDIDNEPRSASTLETTASDYTKFLTAVLNEQILSTTSYDEMFRSQIRINTLAHFGPNSKTITDKYDDIQLSCGLAWLYFDTPYGKAVTKGGHGDGFQHYSILFPEVGKGMLIMTNSDNGERIYKELLEVALADVYTPWEWSNYIPYDLKE</sequence>
<dbReference type="PANTHER" id="PTHR43283">
    <property type="entry name" value="BETA-LACTAMASE-RELATED"/>
    <property type="match status" value="1"/>
</dbReference>
<dbReference type="InterPro" id="IPR012338">
    <property type="entry name" value="Beta-lactam/transpept-like"/>
</dbReference>
<evidence type="ECO:0000256" key="1">
    <source>
        <dbReference type="ARBA" id="ARBA00004141"/>
    </source>
</evidence>
<dbReference type="SUPFAM" id="SSF47413">
    <property type="entry name" value="lambda repressor-like DNA-binding domains"/>
    <property type="match status" value="1"/>
</dbReference>
<name>A0A239DTL5_9FLAO</name>
<dbReference type="PANTHER" id="PTHR43283:SF18">
    <property type="match status" value="1"/>
</dbReference>
<feature type="transmembrane region" description="Helical" evidence="5">
    <location>
        <begin position="88"/>
        <end position="106"/>
    </location>
</feature>
<dbReference type="InterPro" id="IPR050789">
    <property type="entry name" value="Diverse_Enzym_Activities"/>
</dbReference>
<feature type="transmembrane region" description="Helical" evidence="5">
    <location>
        <begin position="122"/>
        <end position="143"/>
    </location>
</feature>
<dbReference type="EMBL" id="FZNY01000012">
    <property type="protein sequence ID" value="SNS35042.1"/>
    <property type="molecule type" value="Genomic_DNA"/>
</dbReference>
<dbReference type="SUPFAM" id="SSF56601">
    <property type="entry name" value="beta-lactamase/transpeptidase-like"/>
    <property type="match status" value="1"/>
</dbReference>
<keyword evidence="8" id="KW-1185">Reference proteome</keyword>
<dbReference type="AlphaFoldDB" id="A0A239DTL5"/>
<feature type="transmembrane region" description="Helical" evidence="5">
    <location>
        <begin position="149"/>
        <end position="180"/>
    </location>
</feature>
<accession>A0A239DTL5</accession>
<dbReference type="InterPro" id="IPR019109">
    <property type="entry name" value="MamF_MmsF"/>
</dbReference>
<organism evidence="7 8">
    <name type="scientific">Dokdonia pacifica</name>
    <dbReference type="NCBI Taxonomy" id="1627892"/>
    <lineage>
        <taxon>Bacteria</taxon>
        <taxon>Pseudomonadati</taxon>
        <taxon>Bacteroidota</taxon>
        <taxon>Flavobacteriia</taxon>
        <taxon>Flavobacteriales</taxon>
        <taxon>Flavobacteriaceae</taxon>
        <taxon>Dokdonia</taxon>
    </lineage>
</organism>
<comment type="subcellular location">
    <subcellularLocation>
        <location evidence="1">Membrane</location>
        <topology evidence="1">Multi-pass membrane protein</topology>
    </subcellularLocation>
</comment>
<evidence type="ECO:0000256" key="2">
    <source>
        <dbReference type="ARBA" id="ARBA00022692"/>
    </source>
</evidence>
<feature type="domain" description="HTH cro/C1-type" evidence="6">
    <location>
        <begin position="10"/>
        <end position="64"/>
    </location>
</feature>
<gene>
    <name evidence="7" type="ORF">SAMN06265376_11228</name>
</gene>
<protein>
    <submittedName>
        <fullName evidence="7">CubicO group peptidase, beta-lactamase class C family</fullName>
    </submittedName>
</protein>
<evidence type="ECO:0000313" key="8">
    <source>
        <dbReference type="Proteomes" id="UP000198379"/>
    </source>
</evidence>
<evidence type="ECO:0000256" key="5">
    <source>
        <dbReference type="SAM" id="Phobius"/>
    </source>
</evidence>
<keyword evidence="2 5" id="KW-0812">Transmembrane</keyword>
<dbReference type="Pfam" id="PF00144">
    <property type="entry name" value="Beta-lactamase"/>
    <property type="match status" value="1"/>
</dbReference>
<proteinExistence type="predicted"/>
<dbReference type="PROSITE" id="PS50943">
    <property type="entry name" value="HTH_CROC1"/>
    <property type="match status" value="1"/>
</dbReference>
<reference evidence="7 8" key="1">
    <citation type="submission" date="2017-06" db="EMBL/GenBank/DDBJ databases">
        <authorList>
            <person name="Kim H.J."/>
            <person name="Triplett B.A."/>
        </authorList>
    </citation>
    <scope>NUCLEOTIDE SEQUENCE [LARGE SCALE GENOMIC DNA]</scope>
    <source>
        <strain evidence="7 8">DSM 25597</strain>
    </source>
</reference>
<evidence type="ECO:0000256" key="3">
    <source>
        <dbReference type="ARBA" id="ARBA00022989"/>
    </source>
</evidence>
<keyword evidence="3 5" id="KW-1133">Transmembrane helix</keyword>
<dbReference type="InterPro" id="IPR001466">
    <property type="entry name" value="Beta-lactam-related"/>
</dbReference>
<dbReference type="OrthoDB" id="1357763at2"/>
<feature type="transmembrane region" description="Helical" evidence="5">
    <location>
        <begin position="192"/>
        <end position="208"/>
    </location>
</feature>
<dbReference type="GO" id="GO:0003677">
    <property type="term" value="F:DNA binding"/>
    <property type="evidence" value="ECO:0007669"/>
    <property type="project" value="InterPro"/>
</dbReference>
<evidence type="ECO:0000256" key="4">
    <source>
        <dbReference type="ARBA" id="ARBA00023136"/>
    </source>
</evidence>
<dbReference type="SMART" id="SM00530">
    <property type="entry name" value="HTH_XRE"/>
    <property type="match status" value="1"/>
</dbReference>
<dbReference type="Gene3D" id="1.10.260.40">
    <property type="entry name" value="lambda repressor-like DNA-binding domains"/>
    <property type="match status" value="1"/>
</dbReference>
<dbReference type="Pfam" id="PF01381">
    <property type="entry name" value="HTH_3"/>
    <property type="match status" value="1"/>
</dbReference>
<dbReference type="CDD" id="cd00093">
    <property type="entry name" value="HTH_XRE"/>
    <property type="match status" value="1"/>
</dbReference>
<dbReference type="Pfam" id="PF09685">
    <property type="entry name" value="MamF_MmsF"/>
    <property type="match status" value="1"/>
</dbReference>
<dbReference type="InterPro" id="IPR001387">
    <property type="entry name" value="Cro/C1-type_HTH"/>
</dbReference>
<dbReference type="Gene3D" id="3.40.710.10">
    <property type="entry name" value="DD-peptidase/beta-lactamase superfamily"/>
    <property type="match status" value="1"/>
</dbReference>
<evidence type="ECO:0000259" key="6">
    <source>
        <dbReference type="PROSITE" id="PS50943"/>
    </source>
</evidence>
<evidence type="ECO:0000313" key="7">
    <source>
        <dbReference type="EMBL" id="SNS35042.1"/>
    </source>
</evidence>